<proteinExistence type="predicted"/>
<dbReference type="EMBL" id="CDRZ01000017">
    <property type="protein sequence ID" value="CEO87589.1"/>
    <property type="molecule type" value="Genomic_DNA"/>
</dbReference>
<evidence type="ECO:0000313" key="1">
    <source>
        <dbReference type="EMBL" id="CEO87589.1"/>
    </source>
</evidence>
<gene>
    <name evidence="1" type="ORF">SSCH_1130017</name>
</gene>
<organism evidence="1 2">
    <name type="scientific">Syntrophaceticus schinkii</name>
    <dbReference type="NCBI Taxonomy" id="499207"/>
    <lineage>
        <taxon>Bacteria</taxon>
        <taxon>Bacillati</taxon>
        <taxon>Bacillota</taxon>
        <taxon>Clostridia</taxon>
        <taxon>Thermoanaerobacterales</taxon>
        <taxon>Thermoanaerobacterales Family III. Incertae Sedis</taxon>
        <taxon>Syntrophaceticus</taxon>
    </lineage>
</organism>
<name>A0A0B7MAP7_9FIRM</name>
<dbReference type="Proteomes" id="UP000046155">
    <property type="component" value="Unassembled WGS sequence"/>
</dbReference>
<keyword evidence="2" id="KW-1185">Reference proteome</keyword>
<reference evidence="2" key="1">
    <citation type="submission" date="2015-01" db="EMBL/GenBank/DDBJ databases">
        <authorList>
            <person name="Manzoor Shahid"/>
            <person name="Zubair Saima"/>
        </authorList>
    </citation>
    <scope>NUCLEOTIDE SEQUENCE [LARGE SCALE GENOMIC DNA]</scope>
    <source>
        <strain evidence="2">Sp3</strain>
    </source>
</reference>
<evidence type="ECO:0000313" key="2">
    <source>
        <dbReference type="Proteomes" id="UP000046155"/>
    </source>
</evidence>
<accession>A0A0B7MAP7</accession>
<sequence length="81" mass="8890">MWKLLYKTTHLSEVIFCASVLTALELSTQLRNATASAVLIVNANSASGNVLIIIKKIRVVSVPLREYVGTQIHQISGCHVR</sequence>
<dbReference type="AlphaFoldDB" id="A0A0B7MAP7"/>
<protein>
    <submittedName>
        <fullName evidence="1">Uncharacterized protein</fullName>
    </submittedName>
</protein>